<gene>
    <name evidence="1" type="ORF">J1N35_008219</name>
</gene>
<proteinExistence type="predicted"/>
<reference evidence="1 2" key="1">
    <citation type="journal article" date="2021" name="Plant Biotechnol. J.">
        <title>Multi-omics assisted identification of the key and species-specific regulatory components of drought-tolerant mechanisms in Gossypium stocksii.</title>
        <authorList>
            <person name="Yu D."/>
            <person name="Ke L."/>
            <person name="Zhang D."/>
            <person name="Wu Y."/>
            <person name="Sun Y."/>
            <person name="Mei J."/>
            <person name="Sun J."/>
            <person name="Sun Y."/>
        </authorList>
    </citation>
    <scope>NUCLEOTIDE SEQUENCE [LARGE SCALE GENOMIC DNA]</scope>
    <source>
        <strain evidence="2">cv. E1</strain>
        <tissue evidence="1">Leaf</tissue>
    </source>
</reference>
<keyword evidence="2" id="KW-1185">Reference proteome</keyword>
<protein>
    <submittedName>
        <fullName evidence="1">Uncharacterized protein</fullName>
    </submittedName>
</protein>
<sequence length="322" mass="36182">MILTGILEEPVNFFYLYYGMTLCPFTLPKFEKEERARGGTNLLIASTDPWVVDGVGGNRGCKDNPSETDIILRELNKAMDIDALIGSGCKKHKTSVGAIRINLSSEEKESGALLEIPPLLDPKNSPVALIIERVPVKTEAHNKELADTKAELNRVHEMYHKITEENEIINEKQGVFIERLAIMEMKVEECEVKLPLERERERHITAEAELKRVTARHFTKLERIIRECKDTFDVRKVDFDELIDVDMSILGFIVFSPSRPTWDSFVAIWKGDLYLEEGEDSATVDMAYFVVGDDVKLIPLLVIGGATIVSSTGKGVTLVNTD</sequence>
<comment type="caution">
    <text evidence="1">The sequence shown here is derived from an EMBL/GenBank/DDBJ whole genome shotgun (WGS) entry which is preliminary data.</text>
</comment>
<dbReference type="EMBL" id="JAIQCV010000003">
    <property type="protein sequence ID" value="KAH1114841.1"/>
    <property type="molecule type" value="Genomic_DNA"/>
</dbReference>
<dbReference type="OrthoDB" id="10531169at2759"/>
<organism evidence="1 2">
    <name type="scientific">Gossypium stocksii</name>
    <dbReference type="NCBI Taxonomy" id="47602"/>
    <lineage>
        <taxon>Eukaryota</taxon>
        <taxon>Viridiplantae</taxon>
        <taxon>Streptophyta</taxon>
        <taxon>Embryophyta</taxon>
        <taxon>Tracheophyta</taxon>
        <taxon>Spermatophyta</taxon>
        <taxon>Magnoliopsida</taxon>
        <taxon>eudicotyledons</taxon>
        <taxon>Gunneridae</taxon>
        <taxon>Pentapetalae</taxon>
        <taxon>rosids</taxon>
        <taxon>malvids</taxon>
        <taxon>Malvales</taxon>
        <taxon>Malvaceae</taxon>
        <taxon>Malvoideae</taxon>
        <taxon>Gossypium</taxon>
    </lineage>
</organism>
<evidence type="ECO:0000313" key="2">
    <source>
        <dbReference type="Proteomes" id="UP000828251"/>
    </source>
</evidence>
<dbReference type="Proteomes" id="UP000828251">
    <property type="component" value="Unassembled WGS sequence"/>
</dbReference>
<name>A0A9D4AGH0_9ROSI</name>
<dbReference type="AlphaFoldDB" id="A0A9D4AGH0"/>
<evidence type="ECO:0000313" key="1">
    <source>
        <dbReference type="EMBL" id="KAH1114841.1"/>
    </source>
</evidence>
<accession>A0A9D4AGH0</accession>